<feature type="region of interest" description="Disordered" evidence="4">
    <location>
        <begin position="105"/>
        <end position="137"/>
    </location>
</feature>
<dbReference type="Pfam" id="PF12840">
    <property type="entry name" value="HTH_20"/>
    <property type="match status" value="1"/>
</dbReference>
<dbReference type="RefSeq" id="WP_190213220.1">
    <property type="nucleotide sequence ID" value="NZ_BNBO01000033.1"/>
</dbReference>
<protein>
    <submittedName>
        <fullName evidence="6">Transcriptional regulator</fullName>
    </submittedName>
</protein>
<dbReference type="PANTHER" id="PTHR43132">
    <property type="entry name" value="ARSENICAL RESISTANCE OPERON REPRESSOR ARSR-RELATED"/>
    <property type="match status" value="1"/>
</dbReference>
<evidence type="ECO:0000256" key="1">
    <source>
        <dbReference type="ARBA" id="ARBA00023015"/>
    </source>
</evidence>
<dbReference type="InterPro" id="IPR001845">
    <property type="entry name" value="HTH_ArsR_DNA-bd_dom"/>
</dbReference>
<evidence type="ECO:0000256" key="3">
    <source>
        <dbReference type="ARBA" id="ARBA00023163"/>
    </source>
</evidence>
<feature type="compositionally biased region" description="Basic and acidic residues" evidence="4">
    <location>
        <begin position="105"/>
        <end position="117"/>
    </location>
</feature>
<reference evidence="6" key="1">
    <citation type="journal article" date="2014" name="Int. J. Syst. Evol. Microbiol.">
        <title>Complete genome sequence of Corynebacterium casei LMG S-19264T (=DSM 44701T), isolated from a smear-ripened cheese.</title>
        <authorList>
            <consortium name="US DOE Joint Genome Institute (JGI-PGF)"/>
            <person name="Walter F."/>
            <person name="Albersmeier A."/>
            <person name="Kalinowski J."/>
            <person name="Ruckert C."/>
        </authorList>
    </citation>
    <scope>NUCLEOTIDE SEQUENCE</scope>
    <source>
        <strain evidence="6">JCM 4646</strain>
    </source>
</reference>
<dbReference type="GO" id="GO:0003700">
    <property type="term" value="F:DNA-binding transcription factor activity"/>
    <property type="evidence" value="ECO:0007669"/>
    <property type="project" value="InterPro"/>
</dbReference>
<keyword evidence="3" id="KW-0804">Transcription</keyword>
<evidence type="ECO:0000259" key="5">
    <source>
        <dbReference type="SMART" id="SM00418"/>
    </source>
</evidence>
<dbReference type="GO" id="GO:0003677">
    <property type="term" value="F:DNA binding"/>
    <property type="evidence" value="ECO:0007669"/>
    <property type="project" value="UniProtKB-KW"/>
</dbReference>
<evidence type="ECO:0000313" key="6">
    <source>
        <dbReference type="EMBL" id="GHH77412.1"/>
    </source>
</evidence>
<dbReference type="InterPro" id="IPR011991">
    <property type="entry name" value="ArsR-like_HTH"/>
</dbReference>
<evidence type="ECO:0000313" key="7">
    <source>
        <dbReference type="Proteomes" id="UP000617734"/>
    </source>
</evidence>
<dbReference type="PANTHER" id="PTHR43132:SF2">
    <property type="entry name" value="ARSENICAL RESISTANCE OPERON REPRESSOR ARSR-RELATED"/>
    <property type="match status" value="1"/>
</dbReference>
<dbReference type="AlphaFoldDB" id="A0A919KYK7"/>
<comment type="caution">
    <text evidence="6">The sequence shown here is derived from an EMBL/GenBank/DDBJ whole genome shotgun (WGS) entry which is preliminary data.</text>
</comment>
<dbReference type="Proteomes" id="UP000617734">
    <property type="component" value="Unassembled WGS sequence"/>
</dbReference>
<proteinExistence type="predicted"/>
<dbReference type="GeneID" id="95355450"/>
<evidence type="ECO:0000256" key="2">
    <source>
        <dbReference type="ARBA" id="ARBA00023125"/>
    </source>
</evidence>
<accession>A0A919KYK7</accession>
<feature type="domain" description="HTH arsR-type" evidence="5">
    <location>
        <begin position="7"/>
        <end position="95"/>
    </location>
</feature>
<dbReference type="Gene3D" id="1.10.10.10">
    <property type="entry name" value="Winged helix-like DNA-binding domain superfamily/Winged helix DNA-binding domain"/>
    <property type="match status" value="1"/>
</dbReference>
<gene>
    <name evidence="6" type="ORF">GCM10018781_50810</name>
</gene>
<dbReference type="CDD" id="cd00090">
    <property type="entry name" value="HTH_ARSR"/>
    <property type="match status" value="1"/>
</dbReference>
<dbReference type="EMBL" id="BNBO01000033">
    <property type="protein sequence ID" value="GHH77412.1"/>
    <property type="molecule type" value="Genomic_DNA"/>
</dbReference>
<evidence type="ECO:0000256" key="4">
    <source>
        <dbReference type="SAM" id="MobiDB-lite"/>
    </source>
</evidence>
<reference evidence="6" key="2">
    <citation type="submission" date="2020-09" db="EMBL/GenBank/DDBJ databases">
        <authorList>
            <person name="Sun Q."/>
            <person name="Ohkuma M."/>
        </authorList>
    </citation>
    <scope>NUCLEOTIDE SEQUENCE</scope>
    <source>
        <strain evidence="6">JCM 4646</strain>
    </source>
</reference>
<sequence>MDSSDPGVHKALSAPARRALLATLTEASGPLDIEQLARALDLHVTTVRHHLTALVEAGLVEVRRAGPAAGRGRPRLRYAAAPAREQLAAYRTLVEVLSLGYGTDPAERSARAERAGRDWGAAEPDRAGDEPDPAGPAVSDQVLAERVLAEAEGWGFGPELTAGGARVLLHNCPFQQNAESHPEVVCAVHQGMLDAIAERAGRPGGLVLRPFSAPGVCSIDVARAKPGPPPAA</sequence>
<dbReference type="SUPFAM" id="SSF46785">
    <property type="entry name" value="Winged helix' DNA-binding domain"/>
    <property type="match status" value="1"/>
</dbReference>
<dbReference type="InterPro" id="IPR036388">
    <property type="entry name" value="WH-like_DNA-bd_sf"/>
</dbReference>
<keyword evidence="2" id="KW-0238">DNA-binding</keyword>
<keyword evidence="1" id="KW-0805">Transcription regulation</keyword>
<keyword evidence="7" id="KW-1185">Reference proteome</keyword>
<dbReference type="InterPro" id="IPR036390">
    <property type="entry name" value="WH_DNA-bd_sf"/>
</dbReference>
<dbReference type="SMART" id="SM00418">
    <property type="entry name" value="HTH_ARSR"/>
    <property type="match status" value="1"/>
</dbReference>
<name>A0A919KYK7_9ACTN</name>
<dbReference type="InterPro" id="IPR051011">
    <property type="entry name" value="Metal_resp_trans_reg"/>
</dbReference>
<organism evidence="6 7">
    <name type="scientific">Kitasatospora indigofera</name>
    <dbReference type="NCBI Taxonomy" id="67307"/>
    <lineage>
        <taxon>Bacteria</taxon>
        <taxon>Bacillati</taxon>
        <taxon>Actinomycetota</taxon>
        <taxon>Actinomycetes</taxon>
        <taxon>Kitasatosporales</taxon>
        <taxon>Streptomycetaceae</taxon>
        <taxon>Kitasatospora</taxon>
    </lineage>
</organism>